<evidence type="ECO:0000256" key="6">
    <source>
        <dbReference type="ARBA" id="ARBA00022763"/>
    </source>
</evidence>
<keyword evidence="8 13" id="KW-0460">Magnesium</keyword>
<dbReference type="Gene3D" id="3.40.1350.10">
    <property type="match status" value="1"/>
</dbReference>
<gene>
    <name evidence="13" type="primary">recU</name>
    <name evidence="15" type="ORF">SAMN05216169_102320</name>
</gene>
<dbReference type="CDD" id="cd22354">
    <property type="entry name" value="RecU-like"/>
    <property type="match status" value="1"/>
</dbReference>
<keyword evidence="5 13" id="KW-0255">Endonuclease</keyword>
<keyword evidence="7 13" id="KW-0378">Hydrolase</keyword>
<dbReference type="GO" id="GO:0006310">
    <property type="term" value="P:DNA recombination"/>
    <property type="evidence" value="ECO:0007669"/>
    <property type="project" value="UniProtKB-UniRule"/>
</dbReference>
<keyword evidence="9 13" id="KW-0233">DNA recombination</keyword>
<dbReference type="Pfam" id="PF03838">
    <property type="entry name" value="RecU"/>
    <property type="match status" value="1"/>
</dbReference>
<evidence type="ECO:0000256" key="3">
    <source>
        <dbReference type="ARBA" id="ARBA00022722"/>
    </source>
</evidence>
<reference evidence="16" key="1">
    <citation type="submission" date="2016-10" db="EMBL/GenBank/DDBJ databases">
        <authorList>
            <person name="Varghese N."/>
            <person name="Submissions S."/>
        </authorList>
    </citation>
    <scope>NUCLEOTIDE SEQUENCE [LARGE SCALE GENOMIC DNA]</scope>
    <source>
        <strain evidence="16">K1</strain>
    </source>
</reference>
<dbReference type="GO" id="GO:0000287">
    <property type="term" value="F:magnesium ion binding"/>
    <property type="evidence" value="ECO:0007669"/>
    <property type="project" value="UniProtKB-UniRule"/>
</dbReference>
<protein>
    <recommendedName>
        <fullName evidence="12 13">Holliday junction resolvase RecU</fullName>
        <ecNumber evidence="13 14">3.1.21.10</ecNumber>
    </recommendedName>
    <alternativeName>
        <fullName evidence="13">Recombination protein U homolog</fullName>
    </alternativeName>
</protein>
<dbReference type="InterPro" id="IPR011856">
    <property type="entry name" value="tRNA_endonuc-like_dom_sf"/>
</dbReference>
<evidence type="ECO:0000256" key="2">
    <source>
        <dbReference type="ARBA" id="ARBA00022490"/>
    </source>
</evidence>
<feature type="binding site" evidence="13">
    <location>
        <position position="119"/>
    </location>
    <ligand>
        <name>Mg(2+)</name>
        <dbReference type="ChEBI" id="CHEBI:18420"/>
    </ligand>
</feature>
<accession>A0A1I0TEB2</accession>
<evidence type="ECO:0000256" key="13">
    <source>
        <dbReference type="HAMAP-Rule" id="MF_00130"/>
    </source>
</evidence>
<dbReference type="NCBIfam" id="NF002581">
    <property type="entry name" value="PRK02234.1-2"/>
    <property type="match status" value="1"/>
</dbReference>
<comment type="subcellular location">
    <subcellularLocation>
        <location evidence="1 13">Cytoplasm</location>
    </subcellularLocation>
</comment>
<comment type="similarity">
    <text evidence="11 13">Belongs to the RecU family.</text>
</comment>
<evidence type="ECO:0000256" key="10">
    <source>
        <dbReference type="ARBA" id="ARBA00023204"/>
    </source>
</evidence>
<feature type="binding site" evidence="13">
    <location>
        <position position="87"/>
    </location>
    <ligand>
        <name>Mg(2+)</name>
        <dbReference type="ChEBI" id="CHEBI:18420"/>
    </ligand>
</feature>
<dbReference type="GO" id="GO:0006281">
    <property type="term" value="P:DNA repair"/>
    <property type="evidence" value="ECO:0007669"/>
    <property type="project" value="UniProtKB-UniRule"/>
</dbReference>
<evidence type="ECO:0000256" key="8">
    <source>
        <dbReference type="ARBA" id="ARBA00022842"/>
    </source>
</evidence>
<dbReference type="PIRSF" id="PIRSF037785">
    <property type="entry name" value="RecU"/>
    <property type="match status" value="1"/>
</dbReference>
<dbReference type="EC" id="3.1.21.10" evidence="13 14"/>
<dbReference type="EMBL" id="FOJQ01000023">
    <property type="protein sequence ID" value="SFA50079.1"/>
    <property type="molecule type" value="Genomic_DNA"/>
</dbReference>
<evidence type="ECO:0000256" key="5">
    <source>
        <dbReference type="ARBA" id="ARBA00022759"/>
    </source>
</evidence>
<evidence type="ECO:0000256" key="12">
    <source>
        <dbReference type="ARBA" id="ARBA00029523"/>
    </source>
</evidence>
<dbReference type="GO" id="GO:0008821">
    <property type="term" value="F:crossover junction DNA endonuclease activity"/>
    <property type="evidence" value="ECO:0007669"/>
    <property type="project" value="UniProtKB-EC"/>
</dbReference>
<comment type="catalytic activity">
    <reaction evidence="13">
        <text>Endonucleolytic cleavage at a junction such as a reciprocal single-stranded crossover between two homologous DNA duplexes (Holliday junction).</text>
        <dbReference type="EC" id="3.1.21.10"/>
    </reaction>
</comment>
<evidence type="ECO:0000313" key="15">
    <source>
        <dbReference type="EMBL" id="SFA50079.1"/>
    </source>
</evidence>
<organism evidence="15 16">
    <name type="scientific">Anoxybacillus pushchinoensis</name>
    <dbReference type="NCBI Taxonomy" id="150248"/>
    <lineage>
        <taxon>Bacteria</taxon>
        <taxon>Bacillati</taxon>
        <taxon>Bacillota</taxon>
        <taxon>Bacilli</taxon>
        <taxon>Bacillales</taxon>
        <taxon>Anoxybacillaceae</taxon>
        <taxon>Anoxybacillus</taxon>
    </lineage>
</organism>
<evidence type="ECO:0000256" key="11">
    <source>
        <dbReference type="ARBA" id="ARBA00023447"/>
    </source>
</evidence>
<evidence type="ECO:0000256" key="1">
    <source>
        <dbReference type="ARBA" id="ARBA00004496"/>
    </source>
</evidence>
<dbReference type="SUPFAM" id="SSF52980">
    <property type="entry name" value="Restriction endonuclease-like"/>
    <property type="match status" value="1"/>
</dbReference>
<feature type="binding site" evidence="13">
    <location>
        <position position="85"/>
    </location>
    <ligand>
        <name>Mg(2+)</name>
        <dbReference type="ChEBI" id="CHEBI:18420"/>
    </ligand>
</feature>
<evidence type="ECO:0000256" key="7">
    <source>
        <dbReference type="ARBA" id="ARBA00022801"/>
    </source>
</evidence>
<dbReference type="HAMAP" id="MF_00130">
    <property type="entry name" value="RecU"/>
    <property type="match status" value="1"/>
</dbReference>
<keyword evidence="2 13" id="KW-0963">Cytoplasm</keyword>
<dbReference type="GO" id="GO:0005737">
    <property type="term" value="C:cytoplasm"/>
    <property type="evidence" value="ECO:0007669"/>
    <property type="project" value="UniProtKB-SubCell"/>
</dbReference>
<dbReference type="NCBIfam" id="TIGR00648">
    <property type="entry name" value="recU"/>
    <property type="match status" value="1"/>
</dbReference>
<keyword evidence="4 13" id="KW-0479">Metal-binding</keyword>
<dbReference type="InterPro" id="IPR011335">
    <property type="entry name" value="Restrct_endonuc-II-like"/>
</dbReference>
<evidence type="ECO:0000256" key="9">
    <source>
        <dbReference type="ARBA" id="ARBA00023172"/>
    </source>
</evidence>
<evidence type="ECO:0000256" key="14">
    <source>
        <dbReference type="NCBIfam" id="TIGR00648"/>
    </source>
</evidence>
<proteinExistence type="inferred from homology"/>
<dbReference type="Proteomes" id="UP000198979">
    <property type="component" value="Unassembled WGS sequence"/>
</dbReference>
<keyword evidence="10 13" id="KW-0234">DNA repair</keyword>
<dbReference type="RefSeq" id="WP_091702781.1">
    <property type="nucleotide sequence ID" value="NZ_FOJQ01000023.1"/>
</dbReference>
<sequence length="199" mass="23460">MFKYPNGRTYEKKEDEKTLRACTPDTYGNRGMTLEADLNETNTYYLARGIAVIHKKPTPVQIVRVDYPKRSAAVIKEAYFKQPSTTDYNGIYRGKYIDFEAKETRNRASFPLQNFHEHQIEHIKQVLTHGAICFVILRFTTFDETYLLDAHHLLEYWERKQQGGRKSITKAEVEQRGHLIPLGYHPRIDYIHIVDKLYF</sequence>
<keyword evidence="6 13" id="KW-0227">DNA damage</keyword>
<dbReference type="OrthoDB" id="9783592at2"/>
<feature type="site" description="Transition state stabilizer" evidence="13">
    <location>
        <position position="102"/>
    </location>
</feature>
<dbReference type="NCBIfam" id="NF002584">
    <property type="entry name" value="PRK02234.1-5"/>
    <property type="match status" value="1"/>
</dbReference>
<keyword evidence="16" id="KW-1185">Reference proteome</keyword>
<comment type="function">
    <text evidence="13">Endonuclease that resolves Holliday junction intermediates in genetic recombination. Cleaves mobile four-strand junctions by introducing symmetrical nicks in paired strands. Promotes annealing of linear ssDNA with homologous dsDNA. Required for DNA repair, homologous recombination and chromosome segregation.</text>
</comment>
<dbReference type="GO" id="GO:0003676">
    <property type="term" value="F:nucleic acid binding"/>
    <property type="evidence" value="ECO:0007669"/>
    <property type="project" value="InterPro"/>
</dbReference>
<dbReference type="GO" id="GO:0007059">
    <property type="term" value="P:chromosome segregation"/>
    <property type="evidence" value="ECO:0007669"/>
    <property type="project" value="UniProtKB-UniRule"/>
</dbReference>
<dbReference type="InterPro" id="IPR004612">
    <property type="entry name" value="Resolv_RecU"/>
</dbReference>
<dbReference type="AlphaFoldDB" id="A0A1I0TEB2"/>
<name>A0A1I0TEB2_9BACL</name>
<evidence type="ECO:0000256" key="4">
    <source>
        <dbReference type="ARBA" id="ARBA00022723"/>
    </source>
</evidence>
<keyword evidence="3 13" id="KW-0540">Nuclease</keyword>
<evidence type="ECO:0000313" key="16">
    <source>
        <dbReference type="Proteomes" id="UP000198979"/>
    </source>
</evidence>
<dbReference type="STRING" id="150248.SAMN05216169_102320"/>
<feature type="binding site" evidence="13">
    <location>
        <position position="100"/>
    </location>
    <ligand>
        <name>Mg(2+)</name>
        <dbReference type="ChEBI" id="CHEBI:18420"/>
    </ligand>
</feature>
<comment type="cofactor">
    <cofactor evidence="13">
        <name>Mg(2+)</name>
        <dbReference type="ChEBI" id="CHEBI:18420"/>
    </cofactor>
    <text evidence="13">Binds 1 Mg(2+) ion per subunit.</text>
</comment>